<dbReference type="EMBL" id="QVLS01000007">
    <property type="protein sequence ID" value="RFP78254.1"/>
    <property type="molecule type" value="Genomic_DNA"/>
</dbReference>
<comment type="caution">
    <text evidence="2">The sequence shown here is derived from an EMBL/GenBank/DDBJ whole genome shotgun (WGS) entry which is preliminary data.</text>
</comment>
<keyword evidence="3" id="KW-1185">Reference proteome</keyword>
<evidence type="ECO:0000256" key="1">
    <source>
        <dbReference type="SAM" id="MobiDB-lite"/>
    </source>
</evidence>
<sequence length="453" mass="48447">MIHLLLASLVAGCANRSYTEAEFKRPAHAECIAGDCRNGTGTLRYLDGTEVTGARVNGEQTAGTYQIRWPCQPDRTHALTYDAQKRPVSGTIIRTCIKDSLAMSQAPRVASFSGTFFAVNNPFTRETVSSYKSGTYTDTRGIVWEGEFDYIPIRDSVELPGYGKTFLRSGAFVFVGARIDTELDEVVRGLFISEPTRPEADIRLIRARPDYLESLRSTFVADRAANAAELAEEQRASREAFNTVLNVAAGAAIVYGSARAMAAADRATLDSMTGLIRGGRPPAAPGARTPTVAAAGRAPTPVSVAEFRRLQGAADNAAAGRPANAPSRPAATPQATAPGNATTPAAGPRNAQAPAQNAGGGQRGYPGLPKVRTDQWDSTVTGKKNADAWCPKWTKSIRDGFIGSKNDFIGMGPCGCELAKNSVSNTMPGVFVAEYFCKFDYTWRQNVPDTTSR</sequence>
<dbReference type="Proteomes" id="UP000261931">
    <property type="component" value="Unassembled WGS sequence"/>
</dbReference>
<evidence type="ECO:0000313" key="2">
    <source>
        <dbReference type="EMBL" id="RFP78254.1"/>
    </source>
</evidence>
<feature type="region of interest" description="Disordered" evidence="1">
    <location>
        <begin position="314"/>
        <end position="379"/>
    </location>
</feature>
<feature type="compositionally biased region" description="Low complexity" evidence="1">
    <location>
        <begin position="278"/>
        <end position="299"/>
    </location>
</feature>
<gene>
    <name evidence="2" type="ORF">DY262_13190</name>
</gene>
<evidence type="ECO:0000313" key="3">
    <source>
        <dbReference type="Proteomes" id="UP000261931"/>
    </source>
</evidence>
<proteinExistence type="predicted"/>
<protein>
    <submittedName>
        <fullName evidence="2">Uncharacterized protein</fullName>
    </submittedName>
</protein>
<reference evidence="2 3" key="1">
    <citation type="submission" date="2018-08" db="EMBL/GenBank/DDBJ databases">
        <title>Hydrogenophaga sp. LA-38 isolated from sludge.</title>
        <authorList>
            <person name="Im W.-T."/>
        </authorList>
    </citation>
    <scope>NUCLEOTIDE SEQUENCE [LARGE SCALE GENOMIC DNA]</scope>
    <source>
        <strain evidence="2 3">LA-38</strain>
    </source>
</reference>
<dbReference type="AlphaFoldDB" id="A0A372EIC3"/>
<accession>A0A372EIC3</accession>
<name>A0A372EIC3_9BURK</name>
<organism evidence="2 3">
    <name type="scientific">Hydrogenophaga borbori</name>
    <dbReference type="NCBI Taxonomy" id="2294117"/>
    <lineage>
        <taxon>Bacteria</taxon>
        <taxon>Pseudomonadati</taxon>
        <taxon>Pseudomonadota</taxon>
        <taxon>Betaproteobacteria</taxon>
        <taxon>Burkholderiales</taxon>
        <taxon>Comamonadaceae</taxon>
        <taxon>Hydrogenophaga</taxon>
    </lineage>
</organism>
<feature type="compositionally biased region" description="Low complexity" evidence="1">
    <location>
        <begin position="314"/>
        <end position="357"/>
    </location>
</feature>
<feature type="region of interest" description="Disordered" evidence="1">
    <location>
        <begin position="275"/>
        <end position="299"/>
    </location>
</feature>